<evidence type="ECO:0000259" key="8">
    <source>
        <dbReference type="PROSITE" id="PS50801"/>
    </source>
</evidence>
<dbReference type="SUPFAM" id="SSF52091">
    <property type="entry name" value="SpoIIaa-like"/>
    <property type="match status" value="1"/>
</dbReference>
<name>C8VYY3_DESAS</name>
<dbReference type="GO" id="GO:0045152">
    <property type="term" value="F:antisigma factor binding"/>
    <property type="evidence" value="ECO:0007669"/>
    <property type="project" value="InterPro"/>
</dbReference>
<dbReference type="KEGG" id="dae:Dtox_2064"/>
<reference evidence="9 10" key="1">
    <citation type="journal article" date="2009" name="Stand. Genomic Sci.">
        <title>Complete genome sequence of Desulfotomaculum acetoxidans type strain (5575).</title>
        <authorList>
            <person name="Spring S."/>
            <person name="Lapidus A."/>
            <person name="Schroder M."/>
            <person name="Gleim D."/>
            <person name="Sims D."/>
            <person name="Meincke L."/>
            <person name="Glavina Del Rio T."/>
            <person name="Tice H."/>
            <person name="Copeland A."/>
            <person name="Cheng J.F."/>
            <person name="Lucas S."/>
            <person name="Chen F."/>
            <person name="Nolan M."/>
            <person name="Bruce D."/>
            <person name="Goodwin L."/>
            <person name="Pitluck S."/>
            <person name="Ivanova N."/>
            <person name="Mavromatis K."/>
            <person name="Mikhailova N."/>
            <person name="Pati A."/>
            <person name="Chen A."/>
            <person name="Palaniappan K."/>
            <person name="Land M."/>
            <person name="Hauser L."/>
            <person name="Chang Y.J."/>
            <person name="Jeffries C.D."/>
            <person name="Chain P."/>
            <person name="Saunders E."/>
            <person name="Brettin T."/>
            <person name="Detter J.C."/>
            <person name="Goker M."/>
            <person name="Bristow J."/>
            <person name="Eisen J.A."/>
            <person name="Markowitz V."/>
            <person name="Hugenholtz P."/>
            <person name="Kyrpides N.C."/>
            <person name="Klenk H.P."/>
            <person name="Han C."/>
        </authorList>
    </citation>
    <scope>NUCLEOTIDE SEQUENCE [LARGE SCALE GENOMIC DNA]</scope>
    <source>
        <strain evidence="10">ATCC 49208 / DSM 771 / VKM B-1644</strain>
    </source>
</reference>
<dbReference type="EMBL" id="CP001720">
    <property type="protein sequence ID" value="ACV62893.1"/>
    <property type="molecule type" value="Genomic_DNA"/>
</dbReference>
<dbReference type="PROSITE" id="PS50801">
    <property type="entry name" value="STAS"/>
    <property type="match status" value="1"/>
</dbReference>
<protein>
    <recommendedName>
        <fullName evidence="3 6">Anti-sigma F factor antagonist</fullName>
    </recommendedName>
    <alternativeName>
        <fullName evidence="6">Stage II sporulation protein</fullName>
    </alternativeName>
</protein>
<evidence type="ECO:0000256" key="1">
    <source>
        <dbReference type="ARBA" id="ARBA00001976"/>
    </source>
</evidence>
<comment type="function">
    <text evidence="1">In the phosphorylated form it could act as an anti-anti-sigma factor that counteracts SpoIIAB and thus releases sigma f from inhibition.</text>
</comment>
<organism evidence="9 10">
    <name type="scientific">Desulfofarcimen acetoxidans (strain ATCC 49208 / DSM 771 / KCTC 5769 / VKM B-1644 / 5575)</name>
    <name type="common">Desulfotomaculum acetoxidans</name>
    <dbReference type="NCBI Taxonomy" id="485916"/>
    <lineage>
        <taxon>Bacteria</taxon>
        <taxon>Bacillati</taxon>
        <taxon>Bacillota</taxon>
        <taxon>Clostridia</taxon>
        <taxon>Eubacteriales</taxon>
        <taxon>Peptococcaceae</taxon>
        <taxon>Desulfofarcimen</taxon>
    </lineage>
</organism>
<dbReference type="InterPro" id="IPR002645">
    <property type="entry name" value="STAS_dom"/>
</dbReference>
<dbReference type="STRING" id="485916.Dtox_2064"/>
<evidence type="ECO:0000256" key="2">
    <source>
        <dbReference type="ARBA" id="ARBA00009013"/>
    </source>
</evidence>
<evidence type="ECO:0000256" key="5">
    <source>
        <dbReference type="ARBA" id="ARBA00022969"/>
    </source>
</evidence>
<dbReference type="Pfam" id="PF01740">
    <property type="entry name" value="STAS"/>
    <property type="match status" value="1"/>
</dbReference>
<dbReference type="NCBIfam" id="TIGR02886">
    <property type="entry name" value="spore_II_AA"/>
    <property type="match status" value="1"/>
</dbReference>
<dbReference type="GO" id="GO:0043856">
    <property type="term" value="F:anti-sigma factor antagonist activity"/>
    <property type="evidence" value="ECO:0007669"/>
    <property type="project" value="InterPro"/>
</dbReference>
<dbReference type="RefSeq" id="WP_015757597.1">
    <property type="nucleotide sequence ID" value="NC_013216.1"/>
</dbReference>
<dbReference type="GO" id="GO:0030435">
    <property type="term" value="P:sporulation resulting in formation of a cellular spore"/>
    <property type="evidence" value="ECO:0007669"/>
    <property type="project" value="UniProtKB-KW"/>
</dbReference>
<evidence type="ECO:0000256" key="7">
    <source>
        <dbReference type="SAM" id="Phobius"/>
    </source>
</evidence>
<keyword evidence="4" id="KW-0597">Phosphoprotein</keyword>
<keyword evidence="7" id="KW-0472">Membrane</keyword>
<proteinExistence type="inferred from homology"/>
<dbReference type="PANTHER" id="PTHR33495:SF2">
    <property type="entry name" value="ANTI-SIGMA FACTOR ANTAGONIST TM_1081-RELATED"/>
    <property type="match status" value="1"/>
</dbReference>
<evidence type="ECO:0000313" key="9">
    <source>
        <dbReference type="EMBL" id="ACV62893.1"/>
    </source>
</evidence>
<dbReference type="CDD" id="cd07043">
    <property type="entry name" value="STAS_anti-anti-sigma_factors"/>
    <property type="match status" value="1"/>
</dbReference>
<dbReference type="PANTHER" id="PTHR33495">
    <property type="entry name" value="ANTI-SIGMA FACTOR ANTAGONIST TM_1081-RELATED-RELATED"/>
    <property type="match status" value="1"/>
</dbReference>
<sequence length="112" mass="12732">MFIDLEVKNNSLVVRLNGELDLRTINYLRETLEEALDKSNVKHMILNMYFVTFIDSSALGVILGRYKRVTQNGGKVALVGIRPMIKRILDLSGLLSIMYEFPSEQEALEKIG</sequence>
<evidence type="ECO:0000313" key="10">
    <source>
        <dbReference type="Proteomes" id="UP000002217"/>
    </source>
</evidence>
<comment type="similarity">
    <text evidence="2 6">Belongs to the anti-sigma-factor antagonist family.</text>
</comment>
<keyword evidence="10" id="KW-1185">Reference proteome</keyword>
<accession>C8VYY3</accession>
<dbReference type="HOGENOM" id="CLU_115403_7_0_9"/>
<dbReference type="Gene3D" id="3.30.750.24">
    <property type="entry name" value="STAS domain"/>
    <property type="match status" value="1"/>
</dbReference>
<gene>
    <name evidence="9" type="ordered locus">Dtox_2064</name>
</gene>
<dbReference type="InterPro" id="IPR003658">
    <property type="entry name" value="Anti-sigma_ant"/>
</dbReference>
<evidence type="ECO:0000256" key="6">
    <source>
        <dbReference type="RuleBase" id="RU003749"/>
    </source>
</evidence>
<dbReference type="Proteomes" id="UP000002217">
    <property type="component" value="Chromosome"/>
</dbReference>
<dbReference type="InterPro" id="IPR014237">
    <property type="entry name" value="Anti-sigma_F_ant"/>
</dbReference>
<dbReference type="OrthoDB" id="9796601at2"/>
<feature type="domain" description="STAS" evidence="8">
    <location>
        <begin position="1"/>
        <end position="111"/>
    </location>
</feature>
<keyword evidence="7" id="KW-0812">Transmembrane</keyword>
<dbReference type="eggNOG" id="COG1366">
    <property type="taxonomic scope" value="Bacteria"/>
</dbReference>
<keyword evidence="5" id="KW-0749">Sporulation</keyword>
<dbReference type="InterPro" id="IPR036513">
    <property type="entry name" value="STAS_dom_sf"/>
</dbReference>
<feature type="transmembrane region" description="Helical" evidence="7">
    <location>
        <begin position="44"/>
        <end position="63"/>
    </location>
</feature>
<evidence type="ECO:0000256" key="4">
    <source>
        <dbReference type="ARBA" id="ARBA00022553"/>
    </source>
</evidence>
<evidence type="ECO:0000256" key="3">
    <source>
        <dbReference type="ARBA" id="ARBA00020784"/>
    </source>
</evidence>
<dbReference type="AlphaFoldDB" id="C8VYY3"/>
<keyword evidence="7" id="KW-1133">Transmembrane helix</keyword>
<dbReference type="NCBIfam" id="TIGR00377">
    <property type="entry name" value="ant_ant_sig"/>
    <property type="match status" value="1"/>
</dbReference>